<evidence type="ECO:0008006" key="3">
    <source>
        <dbReference type="Google" id="ProtNLM"/>
    </source>
</evidence>
<name>A0ABP8NX19_9NOCA</name>
<reference evidence="2" key="1">
    <citation type="journal article" date="2019" name="Int. J. Syst. Evol. Microbiol.">
        <title>The Global Catalogue of Microorganisms (GCM) 10K type strain sequencing project: providing services to taxonomists for standard genome sequencing and annotation.</title>
        <authorList>
            <consortium name="The Broad Institute Genomics Platform"/>
            <consortium name="The Broad Institute Genome Sequencing Center for Infectious Disease"/>
            <person name="Wu L."/>
            <person name="Ma J."/>
        </authorList>
    </citation>
    <scope>NUCLEOTIDE SEQUENCE [LARGE SCALE GENOMIC DNA]</scope>
    <source>
        <strain evidence="2">JCM 32206</strain>
    </source>
</reference>
<dbReference type="InterPro" id="IPR009050">
    <property type="entry name" value="Globin-like_sf"/>
</dbReference>
<gene>
    <name evidence="1" type="ORF">GCM10023094_17270</name>
</gene>
<dbReference type="EMBL" id="BAABFB010000029">
    <property type="protein sequence ID" value="GAA4476719.1"/>
    <property type="molecule type" value="Genomic_DNA"/>
</dbReference>
<organism evidence="1 2">
    <name type="scientific">Rhodococcus olei</name>
    <dbReference type="NCBI Taxonomy" id="2161675"/>
    <lineage>
        <taxon>Bacteria</taxon>
        <taxon>Bacillati</taxon>
        <taxon>Actinomycetota</taxon>
        <taxon>Actinomycetes</taxon>
        <taxon>Mycobacteriales</taxon>
        <taxon>Nocardiaceae</taxon>
        <taxon>Rhodococcus</taxon>
    </lineage>
</organism>
<dbReference type="RefSeq" id="WP_345343641.1">
    <property type="nucleotide sequence ID" value="NZ_BAABFB010000029.1"/>
</dbReference>
<evidence type="ECO:0000313" key="1">
    <source>
        <dbReference type="EMBL" id="GAA4476719.1"/>
    </source>
</evidence>
<sequence length="154" mass="17088">MTARADIATRADIEALLRRFYGRALVDDLLAEPFTEVAEQGLDSHLPVMCDFWETVLFGAGLYRGSALRVHERVRARYPFGAEHFDRWLELWCEAVDEMYAGPRADRAKAQGTGIATAMNRRLSGLGSAAAEALLPVTRRPHSGGARATRTDLR</sequence>
<dbReference type="InterPro" id="IPR012292">
    <property type="entry name" value="Globin/Proto"/>
</dbReference>
<dbReference type="Proteomes" id="UP001501183">
    <property type="component" value="Unassembled WGS sequence"/>
</dbReference>
<dbReference type="Gene3D" id="1.10.490.10">
    <property type="entry name" value="Globins"/>
    <property type="match status" value="1"/>
</dbReference>
<comment type="caution">
    <text evidence="1">The sequence shown here is derived from an EMBL/GenBank/DDBJ whole genome shotgun (WGS) entry which is preliminary data.</text>
</comment>
<evidence type="ECO:0000313" key="2">
    <source>
        <dbReference type="Proteomes" id="UP001501183"/>
    </source>
</evidence>
<keyword evidence="2" id="KW-1185">Reference proteome</keyword>
<dbReference type="SUPFAM" id="SSF46458">
    <property type="entry name" value="Globin-like"/>
    <property type="match status" value="1"/>
</dbReference>
<accession>A0ABP8NX19</accession>
<protein>
    <recommendedName>
        <fullName evidence="3">Hemoglobin</fullName>
    </recommendedName>
</protein>
<proteinExistence type="predicted"/>
<dbReference type="CDD" id="cd08916">
    <property type="entry name" value="TrHb3_P"/>
    <property type="match status" value="1"/>
</dbReference>